<evidence type="ECO:0000313" key="4">
    <source>
        <dbReference type="Proteomes" id="UP000595823"/>
    </source>
</evidence>
<keyword evidence="4" id="KW-1185">Reference proteome</keyword>
<dbReference type="SUPFAM" id="SSF142338">
    <property type="entry name" value="CofD-like"/>
    <property type="match status" value="1"/>
</dbReference>
<accession>A0A7T6Z716</accession>
<dbReference type="PANTHER" id="PTHR30135:SF3">
    <property type="entry name" value="GLUCONEOGENESIS FACTOR-RELATED"/>
    <property type="match status" value="1"/>
</dbReference>
<organism evidence="3 4">
    <name type="scientific">Salicibibacter cibarius</name>
    <dbReference type="NCBI Taxonomy" id="2743000"/>
    <lineage>
        <taxon>Bacteria</taxon>
        <taxon>Bacillati</taxon>
        <taxon>Bacillota</taxon>
        <taxon>Bacilli</taxon>
        <taxon>Bacillales</taxon>
        <taxon>Bacillaceae</taxon>
        <taxon>Salicibibacter</taxon>
    </lineage>
</organism>
<dbReference type="RefSeq" id="WP_200125605.1">
    <property type="nucleotide sequence ID" value="NZ_CP054705.1"/>
</dbReference>
<dbReference type="InterPro" id="IPR038136">
    <property type="entry name" value="CofD-like_dom_sf"/>
</dbReference>
<proteinExistence type="inferred from homology"/>
<keyword evidence="1 2" id="KW-0963">Cytoplasm</keyword>
<dbReference type="PANTHER" id="PTHR30135">
    <property type="entry name" value="UNCHARACTERIZED PROTEIN YVCK-RELATED"/>
    <property type="match status" value="1"/>
</dbReference>
<sequence>MTNGKKIVVIGGGTGLSVLLRGLKTYPIDLSAIVTVADDGGSSGRLRKELNVPPPGDVRNVLVALAEVEPLIERLFQHRFENGEGLTGHSLGNLLIAGMTSITGDFARGISELSAVLNVRGTVLPASNNSIELVAKMTDGSVVRGESNIPKAGKKIDEMFLDPAFPEALPASVQAIRQADKIIMGPGSLYTSVLPNLLVPGIAKEISQSSADKIYICNVMTQSGETDGFTASDHIKALHAHIGGSMIEQIFVHDGTISPEMIERYAEEGSEAVVYDEDYLKALGLNVVQDDFIHTDSPVLRHNADKIARMILEG</sequence>
<dbReference type="GO" id="GO:0008360">
    <property type="term" value="P:regulation of cell shape"/>
    <property type="evidence" value="ECO:0007669"/>
    <property type="project" value="UniProtKB-UniRule"/>
</dbReference>
<dbReference type="CDD" id="cd07187">
    <property type="entry name" value="YvcK_like"/>
    <property type="match status" value="1"/>
</dbReference>
<dbReference type="InterPro" id="IPR002882">
    <property type="entry name" value="CofD"/>
</dbReference>
<evidence type="ECO:0000256" key="1">
    <source>
        <dbReference type="ARBA" id="ARBA00022490"/>
    </source>
</evidence>
<comment type="function">
    <text evidence="2">Required for morphogenesis under gluconeogenic growth conditions.</text>
</comment>
<dbReference type="GO" id="GO:0043743">
    <property type="term" value="F:LPPG:FO 2-phospho-L-lactate transferase activity"/>
    <property type="evidence" value="ECO:0007669"/>
    <property type="project" value="InterPro"/>
</dbReference>
<dbReference type="KEGG" id="scia:HUG15_21300"/>
<comment type="subcellular location">
    <subcellularLocation>
        <location evidence="2">Cytoplasm</location>
    </subcellularLocation>
</comment>
<dbReference type="Gene3D" id="3.40.50.10680">
    <property type="entry name" value="CofD-like domains"/>
    <property type="match status" value="1"/>
</dbReference>
<evidence type="ECO:0000256" key="2">
    <source>
        <dbReference type="HAMAP-Rule" id="MF_00973"/>
    </source>
</evidence>
<protein>
    <recommendedName>
        <fullName evidence="2">Gluconeogenesis factor</fullName>
    </recommendedName>
</protein>
<dbReference type="GO" id="GO:0005737">
    <property type="term" value="C:cytoplasm"/>
    <property type="evidence" value="ECO:0007669"/>
    <property type="project" value="UniProtKB-SubCell"/>
</dbReference>
<dbReference type="AlphaFoldDB" id="A0A7T6Z716"/>
<dbReference type="HAMAP" id="MF_00973">
    <property type="entry name" value="Gluconeogen_factor"/>
    <property type="match status" value="1"/>
</dbReference>
<dbReference type="EMBL" id="CP054705">
    <property type="protein sequence ID" value="QQK77862.1"/>
    <property type="molecule type" value="Genomic_DNA"/>
</dbReference>
<dbReference type="InterPro" id="IPR010119">
    <property type="entry name" value="Gluconeogen_factor"/>
</dbReference>
<comment type="similarity">
    <text evidence="2">Belongs to the gluconeogenesis factor family.</text>
</comment>
<gene>
    <name evidence="3" type="ORF">HUG15_21300</name>
</gene>
<dbReference type="NCBIfam" id="TIGR01826">
    <property type="entry name" value="CofD_related"/>
    <property type="match status" value="1"/>
</dbReference>
<dbReference type="Pfam" id="PF01933">
    <property type="entry name" value="CofD"/>
    <property type="match status" value="1"/>
</dbReference>
<evidence type="ECO:0000313" key="3">
    <source>
        <dbReference type="EMBL" id="QQK77862.1"/>
    </source>
</evidence>
<name>A0A7T6Z716_9BACI</name>
<reference evidence="3 4" key="1">
    <citation type="submission" date="2020-06" db="EMBL/GenBank/DDBJ databases">
        <title>Genomic analysis of Salicibibacter sp. NKC5-3.</title>
        <authorList>
            <person name="Oh Y.J."/>
        </authorList>
    </citation>
    <scope>NUCLEOTIDE SEQUENCE [LARGE SCALE GENOMIC DNA]</scope>
    <source>
        <strain evidence="3 4">NKC5-3</strain>
    </source>
</reference>
<dbReference type="Proteomes" id="UP000595823">
    <property type="component" value="Chromosome"/>
</dbReference>